<dbReference type="Pfam" id="PF03195">
    <property type="entry name" value="LOB"/>
    <property type="match status" value="1"/>
</dbReference>
<keyword evidence="4" id="KW-1185">Reference proteome</keyword>
<evidence type="ECO:0000313" key="4">
    <source>
        <dbReference type="Proteomes" id="UP000515211"/>
    </source>
</evidence>
<feature type="compositionally biased region" description="Gly residues" evidence="2">
    <location>
        <begin position="7"/>
        <end position="33"/>
    </location>
</feature>
<evidence type="ECO:0000256" key="1">
    <source>
        <dbReference type="ARBA" id="ARBA00005474"/>
    </source>
</evidence>
<feature type="compositionally biased region" description="Low complexity" evidence="2">
    <location>
        <begin position="250"/>
        <end position="264"/>
    </location>
</feature>
<feature type="region of interest" description="Disordered" evidence="2">
    <location>
        <begin position="239"/>
        <end position="264"/>
    </location>
</feature>
<comment type="similarity">
    <text evidence="1">Belongs to the LOB domain-containing protein family.</text>
</comment>
<dbReference type="GO" id="GO:0045893">
    <property type="term" value="P:positive regulation of DNA-templated transcription"/>
    <property type="evidence" value="ECO:0007669"/>
    <property type="project" value="TreeGrafter"/>
</dbReference>
<proteinExistence type="inferred from homology"/>
<gene>
    <name evidence="5" type="primary">LOC107472081</name>
</gene>
<dbReference type="PANTHER" id="PTHR31529">
    <property type="entry name" value="LOB DOMAIN CONTAINING PROTEIN"/>
    <property type="match status" value="1"/>
</dbReference>
<dbReference type="PROSITE" id="PS50891">
    <property type="entry name" value="LOB"/>
    <property type="match status" value="1"/>
</dbReference>
<organism evidence="4 5">
    <name type="scientific">Arachis duranensis</name>
    <name type="common">Wild peanut</name>
    <dbReference type="NCBI Taxonomy" id="130453"/>
    <lineage>
        <taxon>Eukaryota</taxon>
        <taxon>Viridiplantae</taxon>
        <taxon>Streptophyta</taxon>
        <taxon>Embryophyta</taxon>
        <taxon>Tracheophyta</taxon>
        <taxon>Spermatophyta</taxon>
        <taxon>Magnoliopsida</taxon>
        <taxon>eudicotyledons</taxon>
        <taxon>Gunneridae</taxon>
        <taxon>Pentapetalae</taxon>
        <taxon>rosids</taxon>
        <taxon>fabids</taxon>
        <taxon>Fabales</taxon>
        <taxon>Fabaceae</taxon>
        <taxon>Papilionoideae</taxon>
        <taxon>50 kb inversion clade</taxon>
        <taxon>dalbergioids sensu lato</taxon>
        <taxon>Dalbergieae</taxon>
        <taxon>Pterocarpus clade</taxon>
        <taxon>Arachis</taxon>
    </lineage>
</organism>
<accession>A0A6P4C010</accession>
<dbReference type="RefSeq" id="XP_015947133.1">
    <property type="nucleotide sequence ID" value="XM_016091647.3"/>
</dbReference>
<dbReference type="GO" id="GO:0009755">
    <property type="term" value="P:hormone-mediated signaling pathway"/>
    <property type="evidence" value="ECO:0007669"/>
    <property type="project" value="TreeGrafter"/>
</dbReference>
<dbReference type="PANTHER" id="PTHR31529:SF4">
    <property type="entry name" value="LOB DOMAIN-CONTAINING PROTEIN 30"/>
    <property type="match status" value="1"/>
</dbReference>
<sequence>MSASTTRGGGGGSGGGSSSGASGSGTKGRGSGSGGPCGACKFLRRKCAPGCVFAPYFDPDQGATYFASVHKVFGASNVGKLLSKIPVHKRLDAVITICYEAQARMRDPVYGCVGQIFTLQQQVLALKAELSFLQNHLATMEIRQPPPIPPTQGVPTSTIFSVADLPMVVGVASATLSMPATFDPSSHFDLATAQASWAVYQRAMMDPRQYMAVANPIGPTAGGGVDLQTVARELINRHVPPQAPPQTFGSNAASTSAPSLSSSK</sequence>
<dbReference type="KEGG" id="adu:107472081"/>
<evidence type="ECO:0000256" key="2">
    <source>
        <dbReference type="SAM" id="MobiDB-lite"/>
    </source>
</evidence>
<name>A0A6P4C010_ARADU</name>
<reference evidence="4" key="1">
    <citation type="journal article" date="2016" name="Nat. Genet.">
        <title>The genome sequences of Arachis duranensis and Arachis ipaensis, the diploid ancestors of cultivated peanut.</title>
        <authorList>
            <person name="Bertioli D.J."/>
            <person name="Cannon S.B."/>
            <person name="Froenicke L."/>
            <person name="Huang G."/>
            <person name="Farmer A.D."/>
            <person name="Cannon E.K."/>
            <person name="Liu X."/>
            <person name="Gao D."/>
            <person name="Clevenger J."/>
            <person name="Dash S."/>
            <person name="Ren L."/>
            <person name="Moretzsohn M.C."/>
            <person name="Shirasawa K."/>
            <person name="Huang W."/>
            <person name="Vidigal B."/>
            <person name="Abernathy B."/>
            <person name="Chu Y."/>
            <person name="Niederhuth C.E."/>
            <person name="Umale P."/>
            <person name="Araujo A.C."/>
            <person name="Kozik A."/>
            <person name="Kim K.D."/>
            <person name="Burow M.D."/>
            <person name="Varshney R.K."/>
            <person name="Wang X."/>
            <person name="Zhang X."/>
            <person name="Barkley N."/>
            <person name="Guimaraes P.M."/>
            <person name="Isobe S."/>
            <person name="Guo B."/>
            <person name="Liao B."/>
            <person name="Stalker H.T."/>
            <person name="Schmitz R.J."/>
            <person name="Scheffler B.E."/>
            <person name="Leal-Bertioli S.C."/>
            <person name="Xun X."/>
            <person name="Jackson S.A."/>
            <person name="Michelmore R."/>
            <person name="Ozias-Akins P."/>
        </authorList>
    </citation>
    <scope>NUCLEOTIDE SEQUENCE [LARGE SCALE GENOMIC DNA]</scope>
    <source>
        <strain evidence="4">cv. V14167</strain>
    </source>
</reference>
<feature type="domain" description="LOB" evidence="3">
    <location>
        <begin position="35"/>
        <end position="137"/>
    </location>
</feature>
<reference evidence="5" key="2">
    <citation type="submission" date="2025-08" db="UniProtKB">
        <authorList>
            <consortium name="RefSeq"/>
        </authorList>
    </citation>
    <scope>IDENTIFICATION</scope>
    <source>
        <tissue evidence="5">Whole plant</tissue>
    </source>
</reference>
<evidence type="ECO:0000313" key="5">
    <source>
        <dbReference type="RefSeq" id="XP_015947133.1"/>
    </source>
</evidence>
<evidence type="ECO:0000259" key="3">
    <source>
        <dbReference type="PROSITE" id="PS50891"/>
    </source>
</evidence>
<dbReference type="InterPro" id="IPR004883">
    <property type="entry name" value="LOB"/>
</dbReference>
<dbReference type="Proteomes" id="UP000515211">
    <property type="component" value="Chromosome 4"/>
</dbReference>
<dbReference type="AlphaFoldDB" id="A0A6P4C010"/>
<feature type="region of interest" description="Disordered" evidence="2">
    <location>
        <begin position="1"/>
        <end position="33"/>
    </location>
</feature>
<dbReference type="GeneID" id="107472081"/>
<dbReference type="OrthoDB" id="1903788at2759"/>
<protein>
    <submittedName>
        <fullName evidence="5">LOB domain-containing protein 18-like</fullName>
    </submittedName>
</protein>
<dbReference type="GO" id="GO:0005634">
    <property type="term" value="C:nucleus"/>
    <property type="evidence" value="ECO:0007669"/>
    <property type="project" value="TreeGrafter"/>
</dbReference>